<name>A0A4S2KL45_OPIFE</name>
<evidence type="ECO:0000259" key="5">
    <source>
        <dbReference type="PROSITE" id="PS50023"/>
    </source>
</evidence>
<dbReference type="InterPro" id="IPR001781">
    <property type="entry name" value="Znf_LIM"/>
</dbReference>
<evidence type="ECO:0000313" key="7">
    <source>
        <dbReference type="Proteomes" id="UP000308267"/>
    </source>
</evidence>
<dbReference type="GO" id="GO:0046872">
    <property type="term" value="F:metal ion binding"/>
    <property type="evidence" value="ECO:0007669"/>
    <property type="project" value="UniProtKB-KW"/>
</dbReference>
<evidence type="ECO:0000256" key="1">
    <source>
        <dbReference type="ARBA" id="ARBA00022723"/>
    </source>
</evidence>
<dbReference type="EMBL" id="SJOL01010838">
    <property type="protein sequence ID" value="TGZ50381.1"/>
    <property type="molecule type" value="Genomic_DNA"/>
</dbReference>
<protein>
    <recommendedName>
        <fullName evidence="5">LIM zinc-binding domain-containing protein</fullName>
    </recommendedName>
</protein>
<dbReference type="PANTHER" id="PTHR24206">
    <property type="entry name" value="OS06G0237300 PROTEIN"/>
    <property type="match status" value="1"/>
</dbReference>
<accession>A0A4S2KL45</accession>
<keyword evidence="2 4" id="KW-0862">Zinc</keyword>
<reference evidence="6 7" key="1">
    <citation type="journal article" date="2019" name="BMC Genomics">
        <title>New insights from Opisthorchis felineus genome: update on genomics of the epidemiologically important liver flukes.</title>
        <authorList>
            <person name="Ershov N.I."/>
            <person name="Mordvinov V.A."/>
            <person name="Prokhortchouk E.B."/>
            <person name="Pakharukova M.Y."/>
            <person name="Gunbin K.V."/>
            <person name="Ustyantsev K."/>
            <person name="Genaev M.A."/>
            <person name="Blinov A.G."/>
            <person name="Mazur A."/>
            <person name="Boulygina E."/>
            <person name="Tsygankova S."/>
            <person name="Khrameeva E."/>
            <person name="Chekanov N."/>
            <person name="Fan G."/>
            <person name="Xiao A."/>
            <person name="Zhang H."/>
            <person name="Xu X."/>
            <person name="Yang H."/>
            <person name="Solovyev V."/>
            <person name="Lee S.M."/>
            <person name="Liu X."/>
            <person name="Afonnikov D.A."/>
            <person name="Skryabin K.G."/>
        </authorList>
    </citation>
    <scope>NUCLEOTIDE SEQUENCE [LARGE SCALE GENOMIC DNA]</scope>
    <source>
        <strain evidence="6">AK-0245</strain>
        <tissue evidence="6">Whole organism</tissue>
    </source>
</reference>
<sequence length="53" mass="6236">MEAGDKIWHRLCFRCSVCDMSLNLNNYAQSDQILYCKKHYQENVLAKNTQTPI</sequence>
<dbReference type="Proteomes" id="UP000308267">
    <property type="component" value="Unassembled WGS sequence"/>
</dbReference>
<keyword evidence="3 4" id="KW-0440">LIM domain</keyword>
<organism evidence="6 7">
    <name type="scientific">Opisthorchis felineus</name>
    <dbReference type="NCBI Taxonomy" id="147828"/>
    <lineage>
        <taxon>Eukaryota</taxon>
        <taxon>Metazoa</taxon>
        <taxon>Spiralia</taxon>
        <taxon>Lophotrochozoa</taxon>
        <taxon>Platyhelminthes</taxon>
        <taxon>Trematoda</taxon>
        <taxon>Digenea</taxon>
        <taxon>Opisthorchiida</taxon>
        <taxon>Opisthorchiata</taxon>
        <taxon>Opisthorchiidae</taxon>
        <taxon>Opisthorchis</taxon>
    </lineage>
</organism>
<evidence type="ECO:0000256" key="2">
    <source>
        <dbReference type="ARBA" id="ARBA00022833"/>
    </source>
</evidence>
<feature type="domain" description="LIM zinc-binding" evidence="5">
    <location>
        <begin position="1"/>
        <end position="46"/>
    </location>
</feature>
<gene>
    <name evidence="6" type="ORF">CRM22_010787</name>
</gene>
<evidence type="ECO:0000313" key="6">
    <source>
        <dbReference type="EMBL" id="TGZ50381.1"/>
    </source>
</evidence>
<evidence type="ECO:0000256" key="3">
    <source>
        <dbReference type="ARBA" id="ARBA00023038"/>
    </source>
</evidence>
<dbReference type="OrthoDB" id="1679758at2759"/>
<dbReference type="Gene3D" id="2.10.110.10">
    <property type="entry name" value="Cysteine Rich Protein"/>
    <property type="match status" value="1"/>
</dbReference>
<proteinExistence type="predicted"/>
<dbReference type="PROSITE" id="PS50023">
    <property type="entry name" value="LIM_DOMAIN_2"/>
    <property type="match status" value="1"/>
</dbReference>
<keyword evidence="7" id="KW-1185">Reference proteome</keyword>
<keyword evidence="1 4" id="KW-0479">Metal-binding</keyword>
<dbReference type="SUPFAM" id="SSF57716">
    <property type="entry name" value="Glucocorticoid receptor-like (DNA-binding domain)"/>
    <property type="match status" value="1"/>
</dbReference>
<dbReference type="AlphaFoldDB" id="A0A4S2KL45"/>
<comment type="caution">
    <text evidence="6">The sequence shown here is derived from an EMBL/GenBank/DDBJ whole genome shotgun (WGS) entry which is preliminary data.</text>
</comment>
<dbReference type="Pfam" id="PF00412">
    <property type="entry name" value="LIM"/>
    <property type="match status" value="1"/>
</dbReference>
<evidence type="ECO:0000256" key="4">
    <source>
        <dbReference type="PROSITE-ProRule" id="PRU00125"/>
    </source>
</evidence>